<keyword evidence="2" id="KW-1185">Reference proteome</keyword>
<comment type="caution">
    <text evidence="1">The sequence shown here is derived from an EMBL/GenBank/DDBJ whole genome shotgun (WGS) entry which is preliminary data.</text>
</comment>
<organism evidence="1 2">
    <name type="scientific">Hymenobacter ginkgonis</name>
    <dbReference type="NCBI Taxonomy" id="2682976"/>
    <lineage>
        <taxon>Bacteria</taxon>
        <taxon>Pseudomonadati</taxon>
        <taxon>Bacteroidota</taxon>
        <taxon>Cytophagia</taxon>
        <taxon>Cytophagales</taxon>
        <taxon>Hymenobacteraceae</taxon>
        <taxon>Hymenobacter</taxon>
    </lineage>
</organism>
<proteinExistence type="predicted"/>
<evidence type="ECO:0000313" key="1">
    <source>
        <dbReference type="EMBL" id="MVN76368.1"/>
    </source>
</evidence>
<dbReference type="InterPro" id="IPR026444">
    <property type="entry name" value="Secre_tail"/>
</dbReference>
<reference evidence="1 2" key="1">
    <citation type="submission" date="2019-12" db="EMBL/GenBank/DDBJ databases">
        <title>Hymenobacter sp. HMF4947 Genome sequencing and assembly.</title>
        <authorList>
            <person name="Kang H."/>
            <person name="Cha I."/>
            <person name="Kim H."/>
            <person name="Joh K."/>
        </authorList>
    </citation>
    <scope>NUCLEOTIDE SEQUENCE [LARGE SCALE GENOMIC DNA]</scope>
    <source>
        <strain evidence="1 2">HMF4947</strain>
    </source>
</reference>
<protein>
    <submittedName>
        <fullName evidence="1">T9SS type A sorting domain-containing protein</fullName>
    </submittedName>
</protein>
<name>A0A7K1TD92_9BACT</name>
<dbReference type="NCBIfam" id="TIGR04183">
    <property type="entry name" value="Por_Secre_tail"/>
    <property type="match status" value="1"/>
</dbReference>
<accession>A0A7K1TD92</accession>
<dbReference type="InterPro" id="IPR006626">
    <property type="entry name" value="PbH1"/>
</dbReference>
<sequence>MKRNLLANKIPSFKSRSQVGLFLLLCGLAMPHVGASRGSYGATRHPLASPLCGTYTINSGAAASGTNFTSFGAAVAALNANGVSCATTFNVAAGTTYLESGVALTATGTATSPIIFQKAGSGTNPRITASAGTGDFDALVQLQGSDYVTFDGIDLADAAANTTATTAMEAGYALFRNSNTDGCQHITIQNCRVTLNRSLLPPGTSSSYPSGIYAANTLAGSATSLPMAGATAAGTNSDNKFYGNTLVNVQNGLVLNALTDGLDYYPDQRNDVGGSSAATGNTVSNYGGLAAAAAGIILAGQDDSRASYNTLTNADATTGTPASGDLSAILSYGGLSGSFTFAHNTATLVAAASTGQLYGLQVANSGSGSVTIQANDLSLTTVASGAASSSDRRLIYVGGRTSTSLGTLTISDNTLALSLSSLAGGSDLTGTAAGVYNSEAIAGNLLLTGNRVQLALANTGPSQINLAGRGLFNDGQVVGNVACTGNTVILTTTATGGKLDGQLLGISNGNGAIDGTLELSDNTLTMNTSVTGAADAVSRYLLFNRNRVGNLVVNNNVLAANLRSLANGSDITGNFYGINNAGAVTGSVTATGNRGNFAISGAGESTLFIQCYGMALTSNNPIGTSAALTNNTLNFDITASAGTILPLLSAMYTEAPIGGGATFGTNTIGTTLTISGTATVDGQVVALSNNGKSNSLAFNNNILALTETNSGSASVSPLGYLLYNGGTVQTTAAFDGNRASYLLRNTGPGSIASPLSAIQVDGAVAGAATISTNVLLYNATNTNSAGTLAVDYDGLAASAPVGGTLTLANNTLLGSATASAGNFRFLRTMPATSGQVTGNLIVSGNQFENATSLGAVMAYQLGGATGTALITSNSVRNVAVSRGAITGLEVSIAGATVTRNQVYTLKGTSSLGTGVRGLVLNSGANATTNLLAYNNVIGDLTADGNGSASPTNQLIGIGVLNGYGFSLYNNSVQLAGNRAANGLSGKIAAALYIGSNAYGLDVRNNVLSNVQTTSDPNEPGTNYAVYVAGGGSPFATIDYNLYDLRPGAAAPQSLAYLNGDITTLATWQATTGQDRSSMLTSGANTAAFTSATNLTINPADASSYVLNGTGTQLPAVATDLTGAARSTTVATGAPDLGAYEVTPNAGVLPNPLDVSGTYAPGSTQTFLLNNRPIAQLTYAAAGTLPTALVGRYYSGTLPPAPTAAGGRYYQAYFTFTPGGASAGSGYSYAPTLYYDPALLGTITSESVQTLQARGATGYTNLATTVETNMRSLATSELQVGASLLAVADGSVPLPVSLTTFTAQRQGSETLLSWTTASEHANAGYEVQVSPSGEATSFRKLAFVAAPTPESQVARNYTFRDQEGGKAGLRYYRLRQLDLDGTATFSPVRSVQFEAPATAQLQAWPNPFGAALHLTVALPQAAATATITLTDALGREVLRQDLGTLPAGTSQPTVAPEALSRLPAGVYVLRLVLPGSTQVAKVIKE</sequence>
<dbReference type="SMART" id="SM00710">
    <property type="entry name" value="PbH1"/>
    <property type="match status" value="6"/>
</dbReference>
<dbReference type="EMBL" id="WQKZ01000002">
    <property type="protein sequence ID" value="MVN76368.1"/>
    <property type="molecule type" value="Genomic_DNA"/>
</dbReference>
<dbReference type="Proteomes" id="UP000441336">
    <property type="component" value="Unassembled WGS sequence"/>
</dbReference>
<evidence type="ECO:0000313" key="2">
    <source>
        <dbReference type="Proteomes" id="UP000441336"/>
    </source>
</evidence>
<dbReference type="InterPro" id="IPR011050">
    <property type="entry name" value="Pectin_lyase_fold/virulence"/>
</dbReference>
<gene>
    <name evidence="1" type="ORF">GO988_08530</name>
</gene>
<dbReference type="SUPFAM" id="SSF51126">
    <property type="entry name" value="Pectin lyase-like"/>
    <property type="match status" value="1"/>
</dbReference>